<dbReference type="Proteomes" id="UP000003781">
    <property type="component" value="Unassembled WGS sequence"/>
</dbReference>
<protein>
    <submittedName>
        <fullName evidence="1">Uncharacterized protein</fullName>
    </submittedName>
</protein>
<reference evidence="1 2" key="1">
    <citation type="submission" date="2007-03" db="EMBL/GenBank/DDBJ databases">
        <authorList>
            <person name="Stal L."/>
            <person name="Ferriera S."/>
            <person name="Johnson J."/>
            <person name="Kravitz S."/>
            <person name="Beeson K."/>
            <person name="Sutton G."/>
            <person name="Rogers Y.-H."/>
            <person name="Friedman R."/>
            <person name="Frazier M."/>
            <person name="Venter J.C."/>
        </authorList>
    </citation>
    <scope>NUCLEOTIDE SEQUENCE [LARGE SCALE GENOMIC DNA]</scope>
    <source>
        <strain evidence="1 2">CCY0110</strain>
    </source>
</reference>
<proteinExistence type="predicted"/>
<evidence type="ECO:0000313" key="2">
    <source>
        <dbReference type="Proteomes" id="UP000003781"/>
    </source>
</evidence>
<organism evidence="1 2">
    <name type="scientific">Crocosphaera chwakensis CCY0110</name>
    <dbReference type="NCBI Taxonomy" id="391612"/>
    <lineage>
        <taxon>Bacteria</taxon>
        <taxon>Bacillati</taxon>
        <taxon>Cyanobacteriota</taxon>
        <taxon>Cyanophyceae</taxon>
        <taxon>Oscillatoriophycideae</taxon>
        <taxon>Chroococcales</taxon>
        <taxon>Aphanothecaceae</taxon>
        <taxon>Crocosphaera</taxon>
        <taxon>Crocosphaera chwakensis</taxon>
    </lineage>
</organism>
<accession>A3IIR4</accession>
<name>A3IIR4_9CHRO</name>
<gene>
    <name evidence="1" type="ORF">CY0110_17912</name>
</gene>
<dbReference type="EMBL" id="AAXW01000002">
    <property type="protein sequence ID" value="EAZ93696.1"/>
    <property type="molecule type" value="Genomic_DNA"/>
</dbReference>
<sequence length="42" mass="4692">MAQLKKQIAEQAIAQAENQLKAQVDNNTQQRLIDRSITRLGG</sequence>
<evidence type="ECO:0000313" key="1">
    <source>
        <dbReference type="EMBL" id="EAZ93696.1"/>
    </source>
</evidence>
<dbReference type="AlphaFoldDB" id="A3IIR4"/>
<comment type="caution">
    <text evidence="1">The sequence shown here is derived from an EMBL/GenBank/DDBJ whole genome shotgun (WGS) entry which is preliminary data.</text>
</comment>
<keyword evidence="2" id="KW-1185">Reference proteome</keyword>